<comment type="caution">
    <text evidence="2">The sequence shown here is derived from an EMBL/GenBank/DDBJ whole genome shotgun (WGS) entry which is preliminary data.</text>
</comment>
<dbReference type="RefSeq" id="XP_070865932.1">
    <property type="nucleotide sequence ID" value="XM_071010976.1"/>
</dbReference>
<evidence type="ECO:0000313" key="3">
    <source>
        <dbReference type="Proteomes" id="UP001600064"/>
    </source>
</evidence>
<name>A0ABR4DA22_9PEZI</name>
<evidence type="ECO:0000256" key="1">
    <source>
        <dbReference type="SAM" id="Phobius"/>
    </source>
</evidence>
<feature type="transmembrane region" description="Helical" evidence="1">
    <location>
        <begin position="178"/>
        <end position="195"/>
    </location>
</feature>
<organism evidence="2 3">
    <name type="scientific">Remersonia thermophila</name>
    <dbReference type="NCBI Taxonomy" id="72144"/>
    <lineage>
        <taxon>Eukaryota</taxon>
        <taxon>Fungi</taxon>
        <taxon>Dikarya</taxon>
        <taxon>Ascomycota</taxon>
        <taxon>Pezizomycotina</taxon>
        <taxon>Sordariomycetes</taxon>
        <taxon>Sordariomycetidae</taxon>
        <taxon>Sordariales</taxon>
        <taxon>Sordariales incertae sedis</taxon>
        <taxon>Remersonia</taxon>
    </lineage>
</organism>
<dbReference type="EMBL" id="JAZGUE010000004">
    <property type="protein sequence ID" value="KAL2267205.1"/>
    <property type="molecule type" value="Genomic_DNA"/>
</dbReference>
<protein>
    <submittedName>
        <fullName evidence="2">Uncharacterized protein</fullName>
    </submittedName>
</protein>
<proteinExistence type="predicted"/>
<keyword evidence="3" id="KW-1185">Reference proteome</keyword>
<dbReference type="PANTHER" id="PTHR35179">
    <property type="entry name" value="PROTEIN CBG02620"/>
    <property type="match status" value="1"/>
</dbReference>
<sequence length="267" mass="30130">MPGYTGTLVPPWYDAPDTSLAGLLVAAFFYGASVAVAAFVSAKAVRRSSKRWRHNGRAKVYIAMIWAVIVTCMITSLCIWLFLLGIIPPSFWYFFGMRTWADGDLCLGCKTQCLMQILANRLSLIMYNPSRERRLKVGLLMALGLINVSVFVVWIPARLQMSPEWVFANEVWDRTEKAIYAVIDMALNIYFMWLVRTKLVAGGLKEYRVLWKYNAAMACLSISLDVMLIGMMSLPDDAVYVQVHPLVYLTKLNIEMNMAELIGKVSG</sequence>
<keyword evidence="1" id="KW-1133">Transmembrane helix</keyword>
<keyword evidence="1" id="KW-0812">Transmembrane</keyword>
<feature type="transmembrane region" description="Helical" evidence="1">
    <location>
        <begin position="60"/>
        <end position="87"/>
    </location>
</feature>
<evidence type="ECO:0000313" key="2">
    <source>
        <dbReference type="EMBL" id="KAL2267205.1"/>
    </source>
</evidence>
<reference evidence="2 3" key="1">
    <citation type="journal article" date="2024" name="Commun. Biol.">
        <title>Comparative genomic analysis of thermophilic fungi reveals convergent evolutionary adaptations and gene losses.</title>
        <authorList>
            <person name="Steindorff A.S."/>
            <person name="Aguilar-Pontes M.V."/>
            <person name="Robinson A.J."/>
            <person name="Andreopoulos B."/>
            <person name="LaButti K."/>
            <person name="Kuo A."/>
            <person name="Mondo S."/>
            <person name="Riley R."/>
            <person name="Otillar R."/>
            <person name="Haridas S."/>
            <person name="Lipzen A."/>
            <person name="Grimwood J."/>
            <person name="Schmutz J."/>
            <person name="Clum A."/>
            <person name="Reid I.D."/>
            <person name="Moisan M.C."/>
            <person name="Butler G."/>
            <person name="Nguyen T.T.M."/>
            <person name="Dewar K."/>
            <person name="Conant G."/>
            <person name="Drula E."/>
            <person name="Henrissat B."/>
            <person name="Hansel C."/>
            <person name="Singer S."/>
            <person name="Hutchinson M.I."/>
            <person name="de Vries R.P."/>
            <person name="Natvig D.O."/>
            <person name="Powell A.J."/>
            <person name="Tsang A."/>
            <person name="Grigoriev I.V."/>
        </authorList>
    </citation>
    <scope>NUCLEOTIDE SEQUENCE [LARGE SCALE GENOMIC DNA]</scope>
    <source>
        <strain evidence="2 3">ATCC 22073</strain>
    </source>
</reference>
<feature type="transmembrane region" description="Helical" evidence="1">
    <location>
        <begin position="20"/>
        <end position="40"/>
    </location>
</feature>
<feature type="transmembrane region" description="Helical" evidence="1">
    <location>
        <begin position="137"/>
        <end position="157"/>
    </location>
</feature>
<dbReference type="Proteomes" id="UP001600064">
    <property type="component" value="Unassembled WGS sequence"/>
</dbReference>
<dbReference type="PANTHER" id="PTHR35179:SF1">
    <property type="entry name" value="INTEGRAL MEMBRANE PROTEIN"/>
    <property type="match status" value="1"/>
</dbReference>
<keyword evidence="1" id="KW-0472">Membrane</keyword>
<gene>
    <name evidence="2" type="ORF">VTJ83DRAFT_4482</name>
</gene>
<dbReference type="GeneID" id="98125620"/>
<accession>A0ABR4DA22</accession>